<protein>
    <submittedName>
        <fullName evidence="7">Uncharacterized protein</fullName>
    </submittedName>
</protein>
<evidence type="ECO:0000256" key="2">
    <source>
        <dbReference type="ARBA" id="ARBA00008644"/>
    </source>
</evidence>
<evidence type="ECO:0000256" key="1">
    <source>
        <dbReference type="ARBA" id="ARBA00004123"/>
    </source>
</evidence>
<keyword evidence="4" id="KW-0677">Repeat</keyword>
<comment type="subcellular location">
    <subcellularLocation>
        <location evidence="1">Nucleus</location>
    </subcellularLocation>
</comment>
<dbReference type="Gene3D" id="1.25.40.10">
    <property type="entry name" value="Tetratricopeptide repeat domain"/>
    <property type="match status" value="1"/>
</dbReference>
<evidence type="ECO:0000256" key="3">
    <source>
        <dbReference type="ARBA" id="ARBA00022664"/>
    </source>
</evidence>
<dbReference type="InterPro" id="IPR011990">
    <property type="entry name" value="TPR-like_helical_dom_sf"/>
</dbReference>
<sequence>MTPTSYRTTGSERGDFEDVIRRACWNTGMWAKYASPEDSQGDFACARSIWERVIDVAYPTLPRRHSGVAFVHQFELRYDDVDRGRSMYERFVVFHPRPSSLIKYAKFEAQCSNITRARAVYERAVDLLSEYEEVDQLFVADPSETSNFVRKLWDIR</sequence>
<proteinExistence type="inferred from homology"/>
<organism evidence="7 8">
    <name type="scientific">Zingiber officinale</name>
    <name type="common">Ginger</name>
    <name type="synonym">Amomum zingiber</name>
    <dbReference type="NCBI Taxonomy" id="94328"/>
    <lineage>
        <taxon>Eukaryota</taxon>
        <taxon>Viridiplantae</taxon>
        <taxon>Streptophyta</taxon>
        <taxon>Embryophyta</taxon>
        <taxon>Tracheophyta</taxon>
        <taxon>Spermatophyta</taxon>
        <taxon>Magnoliopsida</taxon>
        <taxon>Liliopsida</taxon>
        <taxon>Zingiberales</taxon>
        <taxon>Zingiberaceae</taxon>
        <taxon>Zingiber</taxon>
    </lineage>
</organism>
<dbReference type="GO" id="GO:0000245">
    <property type="term" value="P:spliceosomal complex assembly"/>
    <property type="evidence" value="ECO:0007669"/>
    <property type="project" value="TreeGrafter"/>
</dbReference>
<comment type="caution">
    <text evidence="7">The sequence shown here is derived from an EMBL/GenBank/DDBJ whole genome shotgun (WGS) entry which is preliminary data.</text>
</comment>
<dbReference type="InterPro" id="IPR003107">
    <property type="entry name" value="HAT"/>
</dbReference>
<comment type="similarity">
    <text evidence="2">Belongs to the crooked-neck family.</text>
</comment>
<name>A0A8J5IJF8_ZINOF</name>
<evidence type="ECO:0000313" key="8">
    <source>
        <dbReference type="Proteomes" id="UP000734854"/>
    </source>
</evidence>
<dbReference type="Pfam" id="PF02184">
    <property type="entry name" value="HAT"/>
    <property type="match status" value="1"/>
</dbReference>
<dbReference type="GO" id="GO:0071011">
    <property type="term" value="C:precatalytic spliceosome"/>
    <property type="evidence" value="ECO:0007669"/>
    <property type="project" value="TreeGrafter"/>
</dbReference>
<dbReference type="PANTHER" id="PTHR11246:SF3">
    <property type="entry name" value="CROOKED NECK-LIKE PROTEIN 1"/>
    <property type="match status" value="1"/>
</dbReference>
<dbReference type="GO" id="GO:0071014">
    <property type="term" value="C:post-mRNA release spliceosomal complex"/>
    <property type="evidence" value="ECO:0007669"/>
    <property type="project" value="TreeGrafter"/>
</dbReference>
<dbReference type="GO" id="GO:0000974">
    <property type="term" value="C:Prp19 complex"/>
    <property type="evidence" value="ECO:0007669"/>
    <property type="project" value="TreeGrafter"/>
</dbReference>
<evidence type="ECO:0000313" key="7">
    <source>
        <dbReference type="EMBL" id="KAG6536149.1"/>
    </source>
</evidence>
<keyword evidence="3" id="KW-0507">mRNA processing</keyword>
<reference evidence="7 8" key="1">
    <citation type="submission" date="2020-08" db="EMBL/GenBank/DDBJ databases">
        <title>Plant Genome Project.</title>
        <authorList>
            <person name="Zhang R.-G."/>
        </authorList>
    </citation>
    <scope>NUCLEOTIDE SEQUENCE [LARGE SCALE GENOMIC DNA]</scope>
    <source>
        <tissue evidence="7">Rhizome</tissue>
    </source>
</reference>
<dbReference type="SUPFAM" id="SSF48452">
    <property type="entry name" value="TPR-like"/>
    <property type="match status" value="2"/>
</dbReference>
<dbReference type="InterPro" id="IPR045075">
    <property type="entry name" value="Syf1-like"/>
</dbReference>
<keyword evidence="5" id="KW-0508">mRNA splicing</keyword>
<evidence type="ECO:0000256" key="5">
    <source>
        <dbReference type="ARBA" id="ARBA00023187"/>
    </source>
</evidence>
<evidence type="ECO:0000256" key="4">
    <source>
        <dbReference type="ARBA" id="ARBA00022737"/>
    </source>
</evidence>
<dbReference type="EMBL" id="JACMSC010000001">
    <property type="protein sequence ID" value="KAG6536149.1"/>
    <property type="molecule type" value="Genomic_DNA"/>
</dbReference>
<dbReference type="GO" id="GO:0071007">
    <property type="term" value="C:U2-type catalytic step 2 spliceosome"/>
    <property type="evidence" value="ECO:0007669"/>
    <property type="project" value="TreeGrafter"/>
</dbReference>
<dbReference type="Proteomes" id="UP000734854">
    <property type="component" value="Unassembled WGS sequence"/>
</dbReference>
<accession>A0A8J5IJF8</accession>
<dbReference type="PANTHER" id="PTHR11246">
    <property type="entry name" value="PRE-MRNA SPLICING FACTOR"/>
    <property type="match status" value="1"/>
</dbReference>
<dbReference type="AlphaFoldDB" id="A0A8J5IJF8"/>
<evidence type="ECO:0000256" key="6">
    <source>
        <dbReference type="ARBA" id="ARBA00023242"/>
    </source>
</evidence>
<keyword evidence="6" id="KW-0539">Nucleus</keyword>
<keyword evidence="8" id="KW-1185">Reference proteome</keyword>
<gene>
    <name evidence="7" type="ORF">ZIOFF_001193</name>
</gene>